<feature type="site" description="Transition state stabilizer" evidence="7">
    <location>
        <position position="22"/>
    </location>
</feature>
<dbReference type="InterPro" id="IPR029044">
    <property type="entry name" value="Nucleotide-diphossugar_trans"/>
</dbReference>
<dbReference type="RefSeq" id="WP_380723993.1">
    <property type="nucleotide sequence ID" value="NZ_JBHTLK010000069.1"/>
</dbReference>
<feature type="site" description="Positions MEP for the nucleophilic attack" evidence="7">
    <location>
        <position position="213"/>
    </location>
</feature>
<feature type="site" description="Positions MEP for the nucleophilic attack" evidence="7">
    <location>
        <position position="159"/>
    </location>
</feature>
<name>A0ABW3QUP3_9PSEU</name>
<dbReference type="EC" id="2.7.7.60" evidence="7"/>
<dbReference type="Gene3D" id="3.90.550.10">
    <property type="entry name" value="Spore Coat Polysaccharide Biosynthesis Protein SpsA, Chain A"/>
    <property type="match status" value="1"/>
</dbReference>
<evidence type="ECO:0000256" key="5">
    <source>
        <dbReference type="ARBA" id="ARBA00022695"/>
    </source>
</evidence>
<comment type="caution">
    <text evidence="8">The sequence shown here is derived from an EMBL/GenBank/DDBJ whole genome shotgun (WGS) entry which is preliminary data.</text>
</comment>
<dbReference type="HAMAP" id="MF_00108">
    <property type="entry name" value="IspD"/>
    <property type="match status" value="1"/>
</dbReference>
<dbReference type="SUPFAM" id="SSF53448">
    <property type="entry name" value="Nucleotide-diphospho-sugar transferases"/>
    <property type="match status" value="1"/>
</dbReference>
<keyword evidence="5 7" id="KW-0548">Nucleotidyltransferase</keyword>
<dbReference type="PANTHER" id="PTHR32125">
    <property type="entry name" value="2-C-METHYL-D-ERYTHRITOL 4-PHOSPHATE CYTIDYLYLTRANSFERASE, CHLOROPLASTIC"/>
    <property type="match status" value="1"/>
</dbReference>
<evidence type="ECO:0000256" key="4">
    <source>
        <dbReference type="ARBA" id="ARBA00022679"/>
    </source>
</evidence>
<dbReference type="CDD" id="cd02516">
    <property type="entry name" value="CDP-ME_synthetase"/>
    <property type="match status" value="1"/>
</dbReference>
<evidence type="ECO:0000313" key="8">
    <source>
        <dbReference type="EMBL" id="MFD1148569.1"/>
    </source>
</evidence>
<proteinExistence type="inferred from homology"/>
<protein>
    <recommendedName>
        <fullName evidence="7">2-C-methyl-D-erythritol 4-phosphate cytidylyltransferase</fullName>
        <ecNumber evidence="7">2.7.7.60</ecNumber>
    </recommendedName>
    <alternativeName>
        <fullName evidence="7">4-diphosphocytidyl-2C-methyl-D-erythritol synthase</fullName>
    </alternativeName>
    <alternativeName>
        <fullName evidence="7">MEP cytidylyltransferase</fullName>
        <shortName evidence="7">MCT</shortName>
    </alternativeName>
</protein>
<dbReference type="Proteomes" id="UP001597168">
    <property type="component" value="Unassembled WGS sequence"/>
</dbReference>
<evidence type="ECO:0000256" key="6">
    <source>
        <dbReference type="ARBA" id="ARBA00023229"/>
    </source>
</evidence>
<dbReference type="InterPro" id="IPR034683">
    <property type="entry name" value="IspD/TarI"/>
</dbReference>
<evidence type="ECO:0000256" key="1">
    <source>
        <dbReference type="ARBA" id="ARBA00001282"/>
    </source>
</evidence>
<keyword evidence="6 7" id="KW-0414">Isoprene biosynthesis</keyword>
<comment type="function">
    <text evidence="7">Catalyzes the formation of 4-diphosphocytidyl-2-C-methyl-D-erythritol from CTP and 2-C-methyl-D-erythritol 4-phosphate (MEP).</text>
</comment>
<sequence length="234" mass="23569">MGVVALVPAAGRGERLGYGMPKALVPVDGVPLLVRAVRGLLDSGCVRHVVIAAPASDVDNVNTVTAPLAPADGAVHVVPGGAERSDSVRLALEHALREFPGTSIVLVHDAARAFTPPTVVKAVVDAVAAGHPAVIPVLPVADTVKEVDAGGVVIATPDRSALRVVQTPQGFDAAVLLRAHEAAPGLAATDDAGLVERLGVPVVTVPGHQDAMKITTKFDLAVAEALLAGTGGAR</sequence>
<comment type="similarity">
    <text evidence="3 7">Belongs to the IspD/TarI cytidylyltransferase family. IspD subfamily.</text>
</comment>
<dbReference type="PROSITE" id="PS01295">
    <property type="entry name" value="ISPD"/>
    <property type="match status" value="1"/>
</dbReference>
<keyword evidence="9" id="KW-1185">Reference proteome</keyword>
<evidence type="ECO:0000313" key="9">
    <source>
        <dbReference type="Proteomes" id="UP001597168"/>
    </source>
</evidence>
<dbReference type="InterPro" id="IPR050088">
    <property type="entry name" value="IspD/TarI_cytidylyltransf_bact"/>
</dbReference>
<dbReference type="PANTHER" id="PTHR32125:SF4">
    <property type="entry name" value="2-C-METHYL-D-ERYTHRITOL 4-PHOSPHATE CYTIDYLYLTRANSFERASE, CHLOROPLASTIC"/>
    <property type="match status" value="1"/>
</dbReference>
<comment type="catalytic activity">
    <reaction evidence="1 7">
        <text>2-C-methyl-D-erythritol 4-phosphate + CTP + H(+) = 4-CDP-2-C-methyl-D-erythritol + diphosphate</text>
        <dbReference type="Rhea" id="RHEA:13429"/>
        <dbReference type="ChEBI" id="CHEBI:15378"/>
        <dbReference type="ChEBI" id="CHEBI:33019"/>
        <dbReference type="ChEBI" id="CHEBI:37563"/>
        <dbReference type="ChEBI" id="CHEBI:57823"/>
        <dbReference type="ChEBI" id="CHEBI:58262"/>
        <dbReference type="EC" id="2.7.7.60"/>
    </reaction>
</comment>
<keyword evidence="4 7" id="KW-0808">Transferase</keyword>
<comment type="pathway">
    <text evidence="2 7">Isoprenoid biosynthesis; isopentenyl diphosphate biosynthesis via DXP pathway; isopentenyl diphosphate from 1-deoxy-D-xylulose 5-phosphate: step 2/6.</text>
</comment>
<feature type="site" description="Transition state stabilizer" evidence="7">
    <location>
        <position position="15"/>
    </location>
</feature>
<dbReference type="EMBL" id="JBHTLK010000069">
    <property type="protein sequence ID" value="MFD1148569.1"/>
    <property type="molecule type" value="Genomic_DNA"/>
</dbReference>
<dbReference type="Pfam" id="PF01128">
    <property type="entry name" value="IspD"/>
    <property type="match status" value="1"/>
</dbReference>
<evidence type="ECO:0000256" key="7">
    <source>
        <dbReference type="HAMAP-Rule" id="MF_00108"/>
    </source>
</evidence>
<evidence type="ECO:0000256" key="3">
    <source>
        <dbReference type="ARBA" id="ARBA00009789"/>
    </source>
</evidence>
<evidence type="ECO:0000256" key="2">
    <source>
        <dbReference type="ARBA" id="ARBA00004787"/>
    </source>
</evidence>
<reference evidence="9" key="1">
    <citation type="journal article" date="2019" name="Int. J. Syst. Evol. Microbiol.">
        <title>The Global Catalogue of Microorganisms (GCM) 10K type strain sequencing project: providing services to taxonomists for standard genome sequencing and annotation.</title>
        <authorList>
            <consortium name="The Broad Institute Genomics Platform"/>
            <consortium name="The Broad Institute Genome Sequencing Center for Infectious Disease"/>
            <person name="Wu L."/>
            <person name="Ma J."/>
        </authorList>
    </citation>
    <scope>NUCLEOTIDE SEQUENCE [LARGE SCALE GENOMIC DNA]</scope>
    <source>
        <strain evidence="9">CCUG 60214</strain>
    </source>
</reference>
<dbReference type="NCBIfam" id="TIGR00453">
    <property type="entry name" value="ispD"/>
    <property type="match status" value="1"/>
</dbReference>
<dbReference type="InterPro" id="IPR001228">
    <property type="entry name" value="IspD"/>
</dbReference>
<accession>A0ABW3QUP3</accession>
<organism evidence="8 9">
    <name type="scientific">Saccharothrix hoggarensis</name>
    <dbReference type="NCBI Taxonomy" id="913853"/>
    <lineage>
        <taxon>Bacteria</taxon>
        <taxon>Bacillati</taxon>
        <taxon>Actinomycetota</taxon>
        <taxon>Actinomycetes</taxon>
        <taxon>Pseudonocardiales</taxon>
        <taxon>Pseudonocardiaceae</taxon>
        <taxon>Saccharothrix</taxon>
    </lineage>
</organism>
<dbReference type="InterPro" id="IPR018294">
    <property type="entry name" value="ISPD_synthase_CS"/>
</dbReference>
<gene>
    <name evidence="7 8" type="primary">ispD</name>
    <name evidence="8" type="ORF">ACFQ3T_15670</name>
</gene>
<dbReference type="GO" id="GO:0050518">
    <property type="term" value="F:2-C-methyl-D-erythritol 4-phosphate cytidylyltransferase activity"/>
    <property type="evidence" value="ECO:0007669"/>
    <property type="project" value="UniProtKB-EC"/>
</dbReference>